<dbReference type="Pfam" id="PF00531">
    <property type="entry name" value="Death"/>
    <property type="match status" value="1"/>
</dbReference>
<feature type="domain" description="Death" evidence="6">
    <location>
        <begin position="413"/>
        <end position="500"/>
    </location>
</feature>
<organism evidence="7 8">
    <name type="scientific">Henosepilachna vigintioctopunctata</name>
    <dbReference type="NCBI Taxonomy" id="420089"/>
    <lineage>
        <taxon>Eukaryota</taxon>
        <taxon>Metazoa</taxon>
        <taxon>Ecdysozoa</taxon>
        <taxon>Arthropoda</taxon>
        <taxon>Hexapoda</taxon>
        <taxon>Insecta</taxon>
        <taxon>Pterygota</taxon>
        <taxon>Neoptera</taxon>
        <taxon>Endopterygota</taxon>
        <taxon>Coleoptera</taxon>
        <taxon>Polyphaga</taxon>
        <taxon>Cucujiformia</taxon>
        <taxon>Coccinelloidea</taxon>
        <taxon>Coccinellidae</taxon>
        <taxon>Epilachninae</taxon>
        <taxon>Epilachnini</taxon>
        <taxon>Henosepilachna</taxon>
    </lineage>
</organism>
<name>A0AAW1V6E5_9CUCU</name>
<keyword evidence="1" id="KW-0723">Serine/threonine-protein kinase</keyword>
<evidence type="ECO:0000256" key="4">
    <source>
        <dbReference type="ARBA" id="ARBA00022777"/>
    </source>
</evidence>
<keyword evidence="8" id="KW-1185">Reference proteome</keyword>
<dbReference type="GO" id="GO:0005634">
    <property type="term" value="C:nucleus"/>
    <property type="evidence" value="ECO:0007669"/>
    <property type="project" value="TreeGrafter"/>
</dbReference>
<evidence type="ECO:0000256" key="3">
    <source>
        <dbReference type="ARBA" id="ARBA00022741"/>
    </source>
</evidence>
<keyword evidence="2" id="KW-0808">Transferase</keyword>
<reference evidence="7 8" key="1">
    <citation type="submission" date="2023-03" db="EMBL/GenBank/DDBJ databases">
        <title>Genome insight into feeding habits of ladybird beetles.</title>
        <authorList>
            <person name="Li H.-S."/>
            <person name="Huang Y.-H."/>
            <person name="Pang H."/>
        </authorList>
    </citation>
    <scope>NUCLEOTIDE SEQUENCE [LARGE SCALE GENOMIC DNA]</scope>
    <source>
        <strain evidence="7">SYSU_2023b</strain>
        <tissue evidence="7">Whole body</tissue>
    </source>
</reference>
<comment type="caution">
    <text evidence="7">The sequence shown here is derived from an EMBL/GenBank/DDBJ whole genome shotgun (WGS) entry which is preliminary data.</text>
</comment>
<dbReference type="SMART" id="SM00005">
    <property type="entry name" value="DEATH"/>
    <property type="match status" value="1"/>
</dbReference>
<dbReference type="InterPro" id="IPR011029">
    <property type="entry name" value="DEATH-like_dom_sf"/>
</dbReference>
<dbReference type="PANTHER" id="PTHR24342">
    <property type="entry name" value="SERINE/THREONINE-PROTEIN KINASE 17"/>
    <property type="match status" value="1"/>
</dbReference>
<dbReference type="GO" id="GO:0043065">
    <property type="term" value="P:positive regulation of apoptotic process"/>
    <property type="evidence" value="ECO:0007669"/>
    <property type="project" value="TreeGrafter"/>
</dbReference>
<dbReference type="PANTHER" id="PTHR24342:SF15">
    <property type="entry name" value="DEATH-ASSOCIATED PROTEIN KINASE 2"/>
    <property type="match status" value="1"/>
</dbReference>
<dbReference type="InterPro" id="IPR000488">
    <property type="entry name" value="Death_dom"/>
</dbReference>
<keyword evidence="3" id="KW-0547">Nucleotide-binding</keyword>
<evidence type="ECO:0000256" key="2">
    <source>
        <dbReference type="ARBA" id="ARBA00022679"/>
    </source>
</evidence>
<dbReference type="Proteomes" id="UP001431783">
    <property type="component" value="Unassembled WGS sequence"/>
</dbReference>
<sequence>MIIGNLGDIVLIATHVDKTRAGKGQHGEWISPDAQKTLQTVKKTMSYIPNLKSNVIVLDSNVPASYGFKQLKCMLSSIKQDNELKQYEQFPVLSRSTFSEILRNQVNLLASDEHIDELLQQLSYMGEVFCIYDHIVISISWLGTELLGELLSANFLQHARVTGVYTAEDFQACFNQCDALGALSLLEDLSLCIRCDLEEEVEYEFPIYNRIETLEGLWDSDDPRYTGKSSHYGGVRLCTPPNTCHLLQSVFVFIQIDLRRATLANFTNNDSDMDLYQWYMGSKLCNVDLESLITLEEGNYAQYIEIKVRGPNNSSQCCFYFLEQILHTIFTSISRVCPGLLLERHILSPEDLRMHSKDPFLYNPHIINSAMLEAESTSDVIFYNSNIGQYESVVQLVMFGDPELANGILWGCGLKVQDLPSAAKLKLCGLLDPPEPHGRDWCLLALRLGLNQEKIAALDSQYSSHTMRLLTVTECSIGALITSLHDLDRLDAVEVVLRSAPLFKLRNDLD</sequence>
<dbReference type="SUPFAM" id="SSF47986">
    <property type="entry name" value="DEATH domain"/>
    <property type="match status" value="1"/>
</dbReference>
<protein>
    <recommendedName>
        <fullName evidence="6">Death domain-containing protein</fullName>
    </recommendedName>
</protein>
<gene>
    <name evidence="7" type="ORF">WA026_000568</name>
</gene>
<dbReference type="EMBL" id="JARQZJ010000121">
    <property type="protein sequence ID" value="KAK9888307.1"/>
    <property type="molecule type" value="Genomic_DNA"/>
</dbReference>
<proteinExistence type="predicted"/>
<evidence type="ECO:0000256" key="5">
    <source>
        <dbReference type="ARBA" id="ARBA00022840"/>
    </source>
</evidence>
<dbReference type="GO" id="GO:0005737">
    <property type="term" value="C:cytoplasm"/>
    <property type="evidence" value="ECO:0007669"/>
    <property type="project" value="TreeGrafter"/>
</dbReference>
<evidence type="ECO:0000256" key="1">
    <source>
        <dbReference type="ARBA" id="ARBA00022527"/>
    </source>
</evidence>
<accession>A0AAW1V6E5</accession>
<dbReference type="GO" id="GO:0035556">
    <property type="term" value="P:intracellular signal transduction"/>
    <property type="evidence" value="ECO:0007669"/>
    <property type="project" value="TreeGrafter"/>
</dbReference>
<evidence type="ECO:0000313" key="7">
    <source>
        <dbReference type="EMBL" id="KAK9888307.1"/>
    </source>
</evidence>
<keyword evidence="5" id="KW-0067">ATP-binding</keyword>
<dbReference type="AlphaFoldDB" id="A0AAW1V6E5"/>
<keyword evidence="4" id="KW-0418">Kinase</keyword>
<dbReference type="GO" id="GO:0004674">
    <property type="term" value="F:protein serine/threonine kinase activity"/>
    <property type="evidence" value="ECO:0007669"/>
    <property type="project" value="UniProtKB-KW"/>
</dbReference>
<dbReference type="GO" id="GO:0005524">
    <property type="term" value="F:ATP binding"/>
    <property type="evidence" value="ECO:0007669"/>
    <property type="project" value="UniProtKB-KW"/>
</dbReference>
<dbReference type="Gene3D" id="1.10.533.10">
    <property type="entry name" value="Death Domain, Fas"/>
    <property type="match status" value="1"/>
</dbReference>
<evidence type="ECO:0000313" key="8">
    <source>
        <dbReference type="Proteomes" id="UP001431783"/>
    </source>
</evidence>
<evidence type="ECO:0000259" key="6">
    <source>
        <dbReference type="SMART" id="SM00005"/>
    </source>
</evidence>